<dbReference type="OrthoDB" id="19148at2157"/>
<dbReference type="eggNOG" id="arCOG02209">
    <property type="taxonomic scope" value="Archaea"/>
</dbReference>
<gene>
    <name evidence="7" type="ordered locus">MCP_2711</name>
</gene>
<feature type="transmembrane region" description="Helical" evidence="6">
    <location>
        <begin position="43"/>
        <end position="68"/>
    </location>
</feature>
<keyword evidence="5 6" id="KW-0472">Membrane</keyword>
<dbReference type="InterPro" id="IPR050833">
    <property type="entry name" value="Poly_Biosynth_Transport"/>
</dbReference>
<feature type="transmembrane region" description="Helical" evidence="6">
    <location>
        <begin position="207"/>
        <end position="231"/>
    </location>
</feature>
<feature type="transmembrane region" description="Helical" evidence="6">
    <location>
        <begin position="80"/>
        <end position="103"/>
    </location>
</feature>
<evidence type="ECO:0000313" key="8">
    <source>
        <dbReference type="Proteomes" id="UP000001882"/>
    </source>
</evidence>
<keyword evidence="2" id="KW-1003">Cell membrane</keyword>
<dbReference type="KEGG" id="mpd:MCP_2711"/>
<name>D1Z261_METPS</name>
<dbReference type="Proteomes" id="UP000001882">
    <property type="component" value="Chromosome"/>
</dbReference>
<feature type="transmembrane region" description="Helical" evidence="6">
    <location>
        <begin position="254"/>
        <end position="273"/>
    </location>
</feature>
<dbReference type="InParanoid" id="D1Z261"/>
<dbReference type="PANTHER" id="PTHR30250:SF31">
    <property type="entry name" value="INNER MEMBRANE PROTEIN YGHQ"/>
    <property type="match status" value="1"/>
</dbReference>
<evidence type="ECO:0000256" key="6">
    <source>
        <dbReference type="SAM" id="Phobius"/>
    </source>
</evidence>
<accession>D1Z261</accession>
<evidence type="ECO:0000256" key="5">
    <source>
        <dbReference type="ARBA" id="ARBA00023136"/>
    </source>
</evidence>
<dbReference type="PANTHER" id="PTHR30250">
    <property type="entry name" value="PST FAMILY PREDICTED COLANIC ACID TRANSPORTER"/>
    <property type="match status" value="1"/>
</dbReference>
<dbReference type="CDD" id="cd13128">
    <property type="entry name" value="MATE_Wzx_like"/>
    <property type="match status" value="1"/>
</dbReference>
<dbReference type="InterPro" id="IPR002797">
    <property type="entry name" value="Polysacc_synth"/>
</dbReference>
<sequence length="496" mass="54726">MSTARTLAKNTTVLLAAQIISIAVSLTYLSYSARYLTPDGFSIMSFALSFTTVFAYFADFGFSTLTAMKVARDKSQAGKYLGNLAALRIFLSVLLVLVMAVVINVGDYPEQTIQVVYIIAISTVLYVLNGLFNSLFQAFEKMEYQSIGTVLYSVLMFSGTFLAIHFDLGLMGFAFINLATNLLVIIYSLIVSALFIVKPKMELDPRFLKTIIIESLPFGIGGFFLTIYYSIDSLLLFNMQAQDVLGWYSASSRLVHYLQVVPLMVNTALFPAMSRFFISSPDNLKLIYEKYMKFMLVIGVPMAVGATVLADKIIWTIYGDGYSPSIVVMQIVIWSVFLSFVYTPFLQTFSSTNHQRLTTVIIGIGMLVNFALNIILIPLLSYIGSSFALVMSELTMLVISFYYATRLGFGIKGAIIVQILSRVAAASMVMGAFLWLLKSWNILVLIPCGILVYFVSLYAAGGIDSEDLSLVRSILKGKYAAPVKNDQASTTSGPDK</sequence>
<reference evidence="8" key="3">
    <citation type="journal article" date="2011" name="PLoS ONE">
        <title>Genome sequence of a mesophilic hydrogenotrophic methanogen Methanocella paludicola, the first cultivated representative of the order Methanocellales.</title>
        <authorList>
            <person name="Sakai S."/>
            <person name="Takaki Y."/>
            <person name="Shimamura S."/>
            <person name="Sekine M."/>
            <person name="Tajima T."/>
            <person name="Kosugi H."/>
            <person name="Ichikawa N."/>
            <person name="Tasumi E."/>
            <person name="Hiraki A.T."/>
            <person name="Shimizu A."/>
            <person name="Kato Y."/>
            <person name="Nishiko R."/>
            <person name="Mori K."/>
            <person name="Fujita N."/>
            <person name="Imachi H."/>
            <person name="Takai K."/>
        </authorList>
    </citation>
    <scope>NUCLEOTIDE SEQUENCE [LARGE SCALE GENOMIC DNA]</scope>
    <source>
        <strain evidence="8">DSM 17711 / JCM 13418 / NBRC 101707 / SANAE</strain>
    </source>
</reference>
<evidence type="ECO:0000256" key="1">
    <source>
        <dbReference type="ARBA" id="ARBA00004651"/>
    </source>
</evidence>
<dbReference type="Pfam" id="PF01943">
    <property type="entry name" value="Polysacc_synt"/>
    <property type="match status" value="1"/>
</dbReference>
<keyword evidence="4 6" id="KW-1133">Transmembrane helix</keyword>
<reference evidence="7 8" key="1">
    <citation type="journal article" date="2007" name="Appl. Environ. Microbiol.">
        <title>Isolation of key methanogens for global methane emission from rice paddy fields: a novel isolate affiliated with the clone cluster rice cluster I.</title>
        <authorList>
            <person name="Sakai S."/>
            <person name="Imachi H."/>
            <person name="Sekiguchi Y."/>
            <person name="Ohashi A."/>
            <person name="Harada H."/>
            <person name="Kamagata Y."/>
        </authorList>
    </citation>
    <scope>NUCLEOTIDE SEQUENCE [LARGE SCALE GENOMIC DNA]</scope>
    <source>
        <strain evidence="8">DSM 17711 / JCM 13418 / NBRC 101707 / SANAE</strain>
    </source>
</reference>
<evidence type="ECO:0000256" key="4">
    <source>
        <dbReference type="ARBA" id="ARBA00022989"/>
    </source>
</evidence>
<dbReference type="GO" id="GO:0005886">
    <property type="term" value="C:plasma membrane"/>
    <property type="evidence" value="ECO:0007669"/>
    <property type="project" value="UniProtKB-SubCell"/>
</dbReference>
<feature type="transmembrane region" description="Helical" evidence="6">
    <location>
        <begin position="12"/>
        <end position="31"/>
    </location>
</feature>
<feature type="transmembrane region" description="Helical" evidence="6">
    <location>
        <begin position="442"/>
        <end position="463"/>
    </location>
</feature>
<evidence type="ECO:0000256" key="2">
    <source>
        <dbReference type="ARBA" id="ARBA00022475"/>
    </source>
</evidence>
<evidence type="ECO:0000313" key="7">
    <source>
        <dbReference type="EMBL" id="BAI62783.1"/>
    </source>
</evidence>
<dbReference type="AlphaFoldDB" id="D1Z261"/>
<feature type="transmembrane region" description="Helical" evidence="6">
    <location>
        <begin position="115"/>
        <end position="135"/>
    </location>
</feature>
<feature type="transmembrane region" description="Helical" evidence="6">
    <location>
        <begin position="324"/>
        <end position="345"/>
    </location>
</feature>
<proteinExistence type="predicted"/>
<evidence type="ECO:0000256" key="3">
    <source>
        <dbReference type="ARBA" id="ARBA00022692"/>
    </source>
</evidence>
<keyword evidence="8" id="KW-1185">Reference proteome</keyword>
<dbReference type="EMBL" id="AP011532">
    <property type="protein sequence ID" value="BAI62783.1"/>
    <property type="molecule type" value="Genomic_DNA"/>
</dbReference>
<dbReference type="RefSeq" id="WP_012901457.1">
    <property type="nucleotide sequence ID" value="NC_013665.1"/>
</dbReference>
<feature type="transmembrane region" description="Helical" evidence="6">
    <location>
        <begin position="147"/>
        <end position="166"/>
    </location>
</feature>
<feature type="transmembrane region" description="Helical" evidence="6">
    <location>
        <begin position="357"/>
        <end position="376"/>
    </location>
</feature>
<protein>
    <submittedName>
        <fullName evidence="7">Polysaccharide biosynthesis protein</fullName>
    </submittedName>
</protein>
<reference evidence="7 8" key="2">
    <citation type="journal article" date="2008" name="Int. J. Syst. Evol. Microbiol.">
        <title>Methanocella paludicola gen. nov., sp. nov., a methane-producing archaeon, the first isolate of the lineage 'Rice Cluster I', and proposal of the new archaeal order Methanocellales ord. nov.</title>
        <authorList>
            <person name="Sakai S."/>
            <person name="Imachi H."/>
            <person name="Hanada S."/>
            <person name="Ohashi A."/>
            <person name="Harada H."/>
            <person name="Kamagata Y."/>
        </authorList>
    </citation>
    <scope>NUCLEOTIDE SEQUENCE [LARGE SCALE GENOMIC DNA]</scope>
    <source>
        <strain evidence="8">DSM 17711 / JCM 13418 / NBRC 101707 / SANAE</strain>
    </source>
</reference>
<organism evidence="7 8">
    <name type="scientific">Methanocella paludicola (strain DSM 17711 / JCM 13418 / NBRC 101707 / SANAE)</name>
    <dbReference type="NCBI Taxonomy" id="304371"/>
    <lineage>
        <taxon>Archaea</taxon>
        <taxon>Methanobacteriati</taxon>
        <taxon>Methanobacteriota</taxon>
        <taxon>Stenosarchaea group</taxon>
        <taxon>Methanomicrobia</taxon>
        <taxon>Methanocellales</taxon>
        <taxon>Methanocellaceae</taxon>
        <taxon>Methanocella</taxon>
    </lineage>
</organism>
<dbReference type="STRING" id="304371.MCP_2711"/>
<dbReference type="GeneID" id="8682419"/>
<feature type="transmembrane region" description="Helical" evidence="6">
    <location>
        <begin position="172"/>
        <end position="195"/>
    </location>
</feature>
<comment type="subcellular location">
    <subcellularLocation>
        <location evidence="1">Cell membrane</location>
        <topology evidence="1">Multi-pass membrane protein</topology>
    </subcellularLocation>
</comment>
<keyword evidence="3 6" id="KW-0812">Transmembrane</keyword>
<feature type="transmembrane region" description="Helical" evidence="6">
    <location>
        <begin position="294"/>
        <end position="318"/>
    </location>
</feature>